<dbReference type="Gene3D" id="3.40.190.290">
    <property type="match status" value="1"/>
</dbReference>
<dbReference type="InterPro" id="IPR036390">
    <property type="entry name" value="WH_DNA-bd_sf"/>
</dbReference>
<evidence type="ECO:0000256" key="3">
    <source>
        <dbReference type="ARBA" id="ARBA00023125"/>
    </source>
</evidence>
<dbReference type="PROSITE" id="PS50931">
    <property type="entry name" value="HTH_LYSR"/>
    <property type="match status" value="1"/>
</dbReference>
<comment type="caution">
    <text evidence="6">The sequence shown here is derived from an EMBL/GenBank/DDBJ whole genome shotgun (WGS) entry which is preliminary data.</text>
</comment>
<comment type="similarity">
    <text evidence="1">Belongs to the LysR transcriptional regulatory family.</text>
</comment>
<dbReference type="GO" id="GO:0006351">
    <property type="term" value="P:DNA-templated transcription"/>
    <property type="evidence" value="ECO:0007669"/>
    <property type="project" value="TreeGrafter"/>
</dbReference>
<keyword evidence="4" id="KW-0804">Transcription</keyword>
<dbReference type="EMBL" id="BBMN01000004">
    <property type="protein sequence ID" value="GAL04501.1"/>
    <property type="molecule type" value="Genomic_DNA"/>
</dbReference>
<dbReference type="AlphaFoldDB" id="A0A090QNN7"/>
<dbReference type="Proteomes" id="UP000029227">
    <property type="component" value="Unassembled WGS sequence"/>
</dbReference>
<evidence type="ECO:0000313" key="6">
    <source>
        <dbReference type="EMBL" id="GAL04501.1"/>
    </source>
</evidence>
<protein>
    <submittedName>
        <fullName evidence="6">Transcriptional regulator LysR family homolog 4</fullName>
    </submittedName>
</protein>
<name>A0A090QNN7_9GAMM</name>
<accession>A0A090QNN7</accession>
<dbReference type="InterPro" id="IPR000847">
    <property type="entry name" value="LysR_HTH_N"/>
</dbReference>
<dbReference type="CDD" id="cd08422">
    <property type="entry name" value="PBP2_CrgA_like"/>
    <property type="match status" value="1"/>
</dbReference>
<dbReference type="STRING" id="754436.JCM19237_1173"/>
<dbReference type="InterPro" id="IPR058163">
    <property type="entry name" value="LysR-type_TF_proteobact-type"/>
</dbReference>
<dbReference type="FunFam" id="1.10.10.10:FF:000001">
    <property type="entry name" value="LysR family transcriptional regulator"/>
    <property type="match status" value="1"/>
</dbReference>
<proteinExistence type="inferred from homology"/>
<sequence length="300" mass="33504">MVDKIGKTENTVAEIALIQPERALHGLKYHRHFSQVVDSGSFTQAAENLELTKSTVSRKVAELEQHLGVRLITRSTRSLVLTQEGETFYQSCTQMLEIMSQAELEVSANQDLIRGRLNVVMPVELGHQVLGPTINAFLKAYPNVTIHLELTNRDVDVIGEGIDLYAQVGEVEDSSLVSRPLTASRRVLVASPAYLEQYGMVNSPADLVPPHHQIKVHNTAVKLPQWHFIQSGDLVSLDLPTVFGSILSPLHSVPVWTDWGSRCCLNSFVVPIWPKGIWCNCCRTGRCRWCQSVWCIRNAN</sequence>
<dbReference type="PANTHER" id="PTHR30537:SF68">
    <property type="entry name" value="TRANSCRIPTIONAL REGULATOR-RELATED"/>
    <property type="match status" value="1"/>
</dbReference>
<dbReference type="Pfam" id="PF00126">
    <property type="entry name" value="HTH_1"/>
    <property type="match status" value="1"/>
</dbReference>
<dbReference type="GO" id="GO:0043565">
    <property type="term" value="F:sequence-specific DNA binding"/>
    <property type="evidence" value="ECO:0007669"/>
    <property type="project" value="TreeGrafter"/>
</dbReference>
<organism evidence="6 7">
    <name type="scientific">Photobacterium aphoticum</name>
    <dbReference type="NCBI Taxonomy" id="754436"/>
    <lineage>
        <taxon>Bacteria</taxon>
        <taxon>Pseudomonadati</taxon>
        <taxon>Pseudomonadota</taxon>
        <taxon>Gammaproteobacteria</taxon>
        <taxon>Vibrionales</taxon>
        <taxon>Vibrionaceae</taxon>
        <taxon>Photobacterium</taxon>
    </lineage>
</organism>
<evidence type="ECO:0000256" key="4">
    <source>
        <dbReference type="ARBA" id="ARBA00023163"/>
    </source>
</evidence>
<dbReference type="PRINTS" id="PR00039">
    <property type="entry name" value="HTHLYSR"/>
</dbReference>
<reference evidence="6 7" key="1">
    <citation type="journal article" date="2014" name="Genome Announc.">
        <title>Draft Genome Sequences of Two Vibrionaceae Species, Vibrio ponticus C121 and Photobacterium aphoticum C119, Isolated as Coral Reef Microbiota.</title>
        <authorList>
            <person name="Al-saari N."/>
            <person name="Meirelles P.M."/>
            <person name="Mino S."/>
            <person name="Suda W."/>
            <person name="Oshima K."/>
            <person name="Hattori M."/>
            <person name="Ohkuma M."/>
            <person name="Thompson F.L."/>
            <person name="Gomez-Gil B."/>
            <person name="Sawabe T."/>
            <person name="Sawabe T."/>
        </authorList>
    </citation>
    <scope>NUCLEOTIDE SEQUENCE [LARGE SCALE GENOMIC DNA]</scope>
    <source>
        <strain evidence="6 7">JCM 19237</strain>
    </source>
</reference>
<dbReference type="Gene3D" id="1.10.10.10">
    <property type="entry name" value="Winged helix-like DNA-binding domain superfamily/Winged helix DNA-binding domain"/>
    <property type="match status" value="1"/>
</dbReference>
<dbReference type="eggNOG" id="COG0583">
    <property type="taxonomic scope" value="Bacteria"/>
</dbReference>
<evidence type="ECO:0000256" key="1">
    <source>
        <dbReference type="ARBA" id="ARBA00009437"/>
    </source>
</evidence>
<dbReference type="SUPFAM" id="SSF46785">
    <property type="entry name" value="Winged helix' DNA-binding domain"/>
    <property type="match status" value="1"/>
</dbReference>
<feature type="domain" description="HTH lysR-type" evidence="5">
    <location>
        <begin position="33"/>
        <end position="82"/>
    </location>
</feature>
<gene>
    <name evidence="6" type="ORF">JCM19237_1173</name>
</gene>
<dbReference type="GO" id="GO:0003700">
    <property type="term" value="F:DNA-binding transcription factor activity"/>
    <property type="evidence" value="ECO:0007669"/>
    <property type="project" value="InterPro"/>
</dbReference>
<dbReference type="InterPro" id="IPR005119">
    <property type="entry name" value="LysR_subst-bd"/>
</dbReference>
<dbReference type="Pfam" id="PF03466">
    <property type="entry name" value="LysR_substrate"/>
    <property type="match status" value="1"/>
</dbReference>
<evidence type="ECO:0000313" key="7">
    <source>
        <dbReference type="Proteomes" id="UP000029227"/>
    </source>
</evidence>
<keyword evidence="3" id="KW-0238">DNA-binding</keyword>
<keyword evidence="2" id="KW-0805">Transcription regulation</keyword>
<evidence type="ECO:0000259" key="5">
    <source>
        <dbReference type="PROSITE" id="PS50931"/>
    </source>
</evidence>
<evidence type="ECO:0000256" key="2">
    <source>
        <dbReference type="ARBA" id="ARBA00023015"/>
    </source>
</evidence>
<dbReference type="SUPFAM" id="SSF53850">
    <property type="entry name" value="Periplasmic binding protein-like II"/>
    <property type="match status" value="1"/>
</dbReference>
<dbReference type="InterPro" id="IPR036388">
    <property type="entry name" value="WH-like_DNA-bd_sf"/>
</dbReference>
<dbReference type="PANTHER" id="PTHR30537">
    <property type="entry name" value="HTH-TYPE TRANSCRIPTIONAL REGULATOR"/>
    <property type="match status" value="1"/>
</dbReference>